<feature type="region of interest" description="Disordered" evidence="1">
    <location>
        <begin position="75"/>
        <end position="106"/>
    </location>
</feature>
<keyword evidence="4" id="KW-1185">Reference proteome</keyword>
<dbReference type="Proteomes" id="UP001501747">
    <property type="component" value="Unassembled WGS sequence"/>
</dbReference>
<reference evidence="4" key="1">
    <citation type="journal article" date="2019" name="Int. J. Syst. Evol. Microbiol.">
        <title>The Global Catalogue of Microorganisms (GCM) 10K type strain sequencing project: providing services to taxonomists for standard genome sequencing and annotation.</title>
        <authorList>
            <consortium name="The Broad Institute Genomics Platform"/>
            <consortium name="The Broad Institute Genome Sequencing Center for Infectious Disease"/>
            <person name="Wu L."/>
            <person name="Ma J."/>
        </authorList>
    </citation>
    <scope>NUCLEOTIDE SEQUENCE [LARGE SCALE GENOMIC DNA]</scope>
    <source>
        <strain evidence="4">JCM 17342</strain>
    </source>
</reference>
<comment type="caution">
    <text evidence="3">The sequence shown here is derived from an EMBL/GenBank/DDBJ whole genome shotgun (WGS) entry which is preliminary data.</text>
</comment>
<evidence type="ECO:0000256" key="1">
    <source>
        <dbReference type="SAM" id="MobiDB-lite"/>
    </source>
</evidence>
<evidence type="ECO:0000259" key="2">
    <source>
        <dbReference type="Pfam" id="PF12728"/>
    </source>
</evidence>
<feature type="domain" description="Helix-turn-helix" evidence="2">
    <location>
        <begin position="22"/>
        <end position="70"/>
    </location>
</feature>
<evidence type="ECO:0000313" key="3">
    <source>
        <dbReference type="EMBL" id="GAA4010546.1"/>
    </source>
</evidence>
<dbReference type="EMBL" id="BAABAL010000012">
    <property type="protein sequence ID" value="GAA4010546.1"/>
    <property type="molecule type" value="Genomic_DNA"/>
</dbReference>
<organism evidence="3 4">
    <name type="scientific">Allokutzneria multivorans</name>
    <dbReference type="NCBI Taxonomy" id="1142134"/>
    <lineage>
        <taxon>Bacteria</taxon>
        <taxon>Bacillati</taxon>
        <taxon>Actinomycetota</taxon>
        <taxon>Actinomycetes</taxon>
        <taxon>Pseudonocardiales</taxon>
        <taxon>Pseudonocardiaceae</taxon>
        <taxon>Allokutzneria</taxon>
    </lineage>
</organism>
<sequence>MTRDMTRRPTLDEIRQWPATVNVQRAAEALGVSRAHLYDAINQNRCPATVIFVGTRRRVVTDSLLALLEDSSRLSFEASKSPNGASTAVGPDGGSAERRPTSRGHW</sequence>
<dbReference type="Pfam" id="PF12728">
    <property type="entry name" value="HTH_17"/>
    <property type="match status" value="1"/>
</dbReference>
<accession>A0ABP7SE42</accession>
<proteinExistence type="predicted"/>
<evidence type="ECO:0000313" key="4">
    <source>
        <dbReference type="Proteomes" id="UP001501747"/>
    </source>
</evidence>
<gene>
    <name evidence="3" type="ORF">GCM10022247_35950</name>
</gene>
<name>A0ABP7SE42_9PSEU</name>
<protein>
    <recommendedName>
        <fullName evidence="2">Helix-turn-helix domain-containing protein</fullName>
    </recommendedName>
</protein>
<dbReference type="InterPro" id="IPR041657">
    <property type="entry name" value="HTH_17"/>
</dbReference>